<dbReference type="GO" id="GO:0016020">
    <property type="term" value="C:membrane"/>
    <property type="evidence" value="ECO:0007669"/>
    <property type="project" value="TreeGrafter"/>
</dbReference>
<proteinExistence type="inferred from homology"/>
<protein>
    <recommendedName>
        <fullName evidence="4">Aspartyl/asparaginy/proline hydroxylase domain-containing protein</fullName>
    </recommendedName>
</protein>
<feature type="domain" description="Aspartyl/asparaginy/proline hydroxylase" evidence="4">
    <location>
        <begin position="195"/>
        <end position="341"/>
    </location>
</feature>
<dbReference type="Proteomes" id="UP001178507">
    <property type="component" value="Unassembled WGS sequence"/>
</dbReference>
<dbReference type="InterPro" id="IPR051821">
    <property type="entry name" value="Asp/Asn_beta-hydroxylase"/>
</dbReference>
<dbReference type="EMBL" id="CAUJNA010002446">
    <property type="protein sequence ID" value="CAJ1392926.1"/>
    <property type="molecule type" value="Genomic_DNA"/>
</dbReference>
<keyword evidence="6" id="KW-1185">Reference proteome</keyword>
<evidence type="ECO:0000313" key="5">
    <source>
        <dbReference type="EMBL" id="CAJ1392926.1"/>
    </source>
</evidence>
<dbReference type="Pfam" id="PF05118">
    <property type="entry name" value="Asp_Arg_Hydrox"/>
    <property type="match status" value="1"/>
</dbReference>
<keyword evidence="2" id="KW-0223">Dioxygenase</keyword>
<dbReference type="PANTHER" id="PTHR46332">
    <property type="entry name" value="ASPARTATE BETA-HYDROXYLASE DOMAIN-CONTAINING PROTEIN 2"/>
    <property type="match status" value="1"/>
</dbReference>
<reference evidence="5" key="1">
    <citation type="submission" date="2023-08" db="EMBL/GenBank/DDBJ databases">
        <authorList>
            <person name="Chen Y."/>
            <person name="Shah S."/>
            <person name="Dougan E. K."/>
            <person name="Thang M."/>
            <person name="Chan C."/>
        </authorList>
    </citation>
    <scope>NUCLEOTIDE SEQUENCE</scope>
</reference>
<organism evidence="5 6">
    <name type="scientific">Effrenium voratum</name>
    <dbReference type="NCBI Taxonomy" id="2562239"/>
    <lineage>
        <taxon>Eukaryota</taxon>
        <taxon>Sar</taxon>
        <taxon>Alveolata</taxon>
        <taxon>Dinophyceae</taxon>
        <taxon>Suessiales</taxon>
        <taxon>Symbiodiniaceae</taxon>
        <taxon>Effrenium</taxon>
    </lineage>
</organism>
<accession>A0AA36ISQ3</accession>
<dbReference type="PANTHER" id="PTHR46332:SF5">
    <property type="entry name" value="ASPARTATE BETA-HYDROXYLASE DOMAIN CONTAINING 2"/>
    <property type="match status" value="1"/>
</dbReference>
<evidence type="ECO:0000313" key="6">
    <source>
        <dbReference type="Proteomes" id="UP001178507"/>
    </source>
</evidence>
<keyword evidence="3" id="KW-0560">Oxidoreductase</keyword>
<sequence>MNGAAAPMLSTLPVTVLAPGVASRGAGASSGATVGRRSFGARQIGCRERGGQLAAGLAAAAATRGLCRTRRGKARNARAGLVLRAEEVEEDVAITEASDTRVVKRELNDRQQQFWEMLEEDFEEDVVPEFGRENLLRIYEFIKYCKYEKEIPELPDMQEIDPEYFPGLRAQPWWEVDEIDTPEWVEKVVAGLPYVQGELADLLEDNEEYLISDSVQNDVMGGGWSGFRLRRLGAWLSRNCELFPKTVQLLKQSDVPLAMRGVIVARQVPETGVQPHSDGRNFFLTAHFGLSVPPDCSITVGGEERQWKEDDCIILDTSFIHSTKNDSDEDRFVLVVDFWHPDLTIPEREALEWIYDFRNKFEQGKIKYVPKLPDGFWETLYVYSAWGGAYTEETIIKQPAGPDTLGGFRLGSF</sequence>
<gene>
    <name evidence="5" type="ORF">EVOR1521_LOCUS17887</name>
</gene>
<name>A0AA36ISQ3_9DINO</name>
<dbReference type="InterPro" id="IPR007803">
    <property type="entry name" value="Asp/Arg/Pro-Hydrxlase"/>
</dbReference>
<comment type="caution">
    <text evidence="5">The sequence shown here is derived from an EMBL/GenBank/DDBJ whole genome shotgun (WGS) entry which is preliminary data.</text>
</comment>
<dbReference type="InterPro" id="IPR027443">
    <property type="entry name" value="IPNS-like_sf"/>
</dbReference>
<evidence type="ECO:0000259" key="4">
    <source>
        <dbReference type="Pfam" id="PF05118"/>
    </source>
</evidence>
<dbReference type="Gene3D" id="2.60.120.330">
    <property type="entry name" value="B-lactam Antibiotic, Isopenicillin N Synthase, Chain"/>
    <property type="match status" value="1"/>
</dbReference>
<evidence type="ECO:0000256" key="3">
    <source>
        <dbReference type="ARBA" id="ARBA00023002"/>
    </source>
</evidence>
<evidence type="ECO:0000256" key="2">
    <source>
        <dbReference type="ARBA" id="ARBA00022964"/>
    </source>
</evidence>
<evidence type="ECO:0000256" key="1">
    <source>
        <dbReference type="ARBA" id="ARBA00007730"/>
    </source>
</evidence>
<dbReference type="SUPFAM" id="SSF51197">
    <property type="entry name" value="Clavaminate synthase-like"/>
    <property type="match status" value="1"/>
</dbReference>
<comment type="similarity">
    <text evidence="1">Belongs to the aspartyl/asparaginyl beta-hydroxylase family.</text>
</comment>
<dbReference type="AlphaFoldDB" id="A0AA36ISQ3"/>
<dbReference type="GO" id="GO:0051213">
    <property type="term" value="F:dioxygenase activity"/>
    <property type="evidence" value="ECO:0007669"/>
    <property type="project" value="UniProtKB-KW"/>
</dbReference>